<gene>
    <name evidence="1" type="ORF">E2L03_07805</name>
</gene>
<organism evidence="1 2">
    <name type="scientific">Shouchella lehensis</name>
    <dbReference type="NCBI Taxonomy" id="300825"/>
    <lineage>
        <taxon>Bacteria</taxon>
        <taxon>Bacillati</taxon>
        <taxon>Bacillota</taxon>
        <taxon>Bacilli</taxon>
        <taxon>Bacillales</taxon>
        <taxon>Bacillaceae</taxon>
        <taxon>Shouchella</taxon>
    </lineage>
</organism>
<reference evidence="1 2" key="1">
    <citation type="submission" date="2019-03" db="EMBL/GenBank/DDBJ databases">
        <authorList>
            <person name="Liu G."/>
        </authorList>
    </citation>
    <scope>NUCLEOTIDE SEQUENCE [LARGE SCALE GENOMIC DNA]</scope>
    <source>
        <strain evidence="1 2">DSM 19099</strain>
    </source>
</reference>
<accession>A0A4Y7WL12</accession>
<keyword evidence="1" id="KW-0808">Transferase</keyword>
<dbReference type="EMBL" id="SNUX01000002">
    <property type="protein sequence ID" value="TES49366.1"/>
    <property type="molecule type" value="Genomic_DNA"/>
</dbReference>
<proteinExistence type="predicted"/>
<sequence>MMIHTKEDVLTLIQEDEWMMDALAVAEELQLKDWCICAGFVRGKIWDTLHGFQRTELPDIDVVYYDATCLEKDKEKEYEHKLHRLFPGQPWSVKNQARMHIVNQVPPYDSMQEALSRFPETATALGVRLNQNKLELIAPFGVNDAVNLLVRPTPAYLHNLDRYHQRMKKKNWQKIWPNLTIQW</sequence>
<dbReference type="AlphaFoldDB" id="A0A4Y7WL12"/>
<comment type="caution">
    <text evidence="1">The sequence shown here is derived from an EMBL/GenBank/DDBJ whole genome shotgun (WGS) entry which is preliminary data.</text>
</comment>
<evidence type="ECO:0000313" key="1">
    <source>
        <dbReference type="EMBL" id="TES49366.1"/>
    </source>
</evidence>
<dbReference type="RefSeq" id="WP_095149476.1">
    <property type="nucleotide sequence ID" value="NZ_LDIM01000006.1"/>
</dbReference>
<dbReference type="PANTHER" id="PTHR39166">
    <property type="entry name" value="BLL1166 PROTEIN"/>
    <property type="match status" value="1"/>
</dbReference>
<dbReference type="Pfam" id="PF06042">
    <property type="entry name" value="NTP_transf_6"/>
    <property type="match status" value="1"/>
</dbReference>
<evidence type="ECO:0000313" key="2">
    <source>
        <dbReference type="Proteomes" id="UP000298210"/>
    </source>
</evidence>
<dbReference type="GO" id="GO:0016740">
    <property type="term" value="F:transferase activity"/>
    <property type="evidence" value="ECO:0007669"/>
    <property type="project" value="UniProtKB-KW"/>
</dbReference>
<name>A0A4Y7WL12_9BACI</name>
<protein>
    <submittedName>
        <fullName evidence="1">Nucleotidyltransferase family protein</fullName>
    </submittedName>
</protein>
<dbReference type="Proteomes" id="UP000298210">
    <property type="component" value="Unassembled WGS sequence"/>
</dbReference>
<dbReference type="PANTHER" id="PTHR39166:SF1">
    <property type="entry name" value="BLL1166 PROTEIN"/>
    <property type="match status" value="1"/>
</dbReference>
<dbReference type="InterPro" id="IPR009267">
    <property type="entry name" value="NTP_transf_6"/>
</dbReference>